<evidence type="ECO:0000256" key="2">
    <source>
        <dbReference type="ARBA" id="ARBA00007168"/>
    </source>
</evidence>
<comment type="caution">
    <text evidence="8">The sequence shown here is derived from an EMBL/GenBank/DDBJ whole genome shotgun (WGS) entry which is preliminary data.</text>
</comment>
<proteinExistence type="inferred from homology"/>
<feature type="compositionally biased region" description="Low complexity" evidence="7">
    <location>
        <begin position="399"/>
        <end position="413"/>
    </location>
</feature>
<feature type="region of interest" description="Disordered" evidence="7">
    <location>
        <begin position="349"/>
        <end position="385"/>
    </location>
</feature>
<evidence type="ECO:0000256" key="3">
    <source>
        <dbReference type="ARBA" id="ARBA00022692"/>
    </source>
</evidence>
<feature type="transmembrane region" description="Helical" evidence="6">
    <location>
        <begin position="17"/>
        <end position="38"/>
    </location>
</feature>
<feature type="compositionally biased region" description="Low complexity" evidence="7">
    <location>
        <begin position="364"/>
        <end position="378"/>
    </location>
</feature>
<feature type="transmembrane region" description="Helical" evidence="6">
    <location>
        <begin position="188"/>
        <end position="209"/>
    </location>
</feature>
<feature type="transmembrane region" description="Helical" evidence="6">
    <location>
        <begin position="157"/>
        <end position="182"/>
    </location>
</feature>
<dbReference type="GO" id="GO:0022857">
    <property type="term" value="F:transmembrane transporter activity"/>
    <property type="evidence" value="ECO:0007669"/>
    <property type="project" value="UniProtKB-UniRule"/>
</dbReference>
<dbReference type="Pfam" id="PF04515">
    <property type="entry name" value="Choline_transpo"/>
    <property type="match status" value="1"/>
</dbReference>
<evidence type="ECO:0000256" key="7">
    <source>
        <dbReference type="SAM" id="MobiDB-lite"/>
    </source>
</evidence>
<keyword evidence="3 6" id="KW-0812">Transmembrane</keyword>
<name>A0AA38JVY3_9AGAR</name>
<evidence type="ECO:0000256" key="5">
    <source>
        <dbReference type="ARBA" id="ARBA00023136"/>
    </source>
</evidence>
<dbReference type="InterPro" id="IPR007603">
    <property type="entry name" value="Choline_transptr-like"/>
</dbReference>
<comment type="function">
    <text evidence="6">Probably involved in transport through the plasma membrane.</text>
</comment>
<gene>
    <name evidence="8" type="ORF">DFJ43DRAFT_167212</name>
</gene>
<feature type="transmembrane region" description="Helical" evidence="6">
    <location>
        <begin position="85"/>
        <end position="108"/>
    </location>
</feature>
<comment type="similarity">
    <text evidence="2 6">Belongs to the CTL (choline transporter-like) family.</text>
</comment>
<keyword evidence="4 6" id="KW-1133">Transmembrane helix</keyword>
<evidence type="ECO:0000313" key="8">
    <source>
        <dbReference type="EMBL" id="KAJ3733868.1"/>
    </source>
</evidence>
<reference evidence="8" key="2">
    <citation type="journal article" date="2023" name="Proc. Natl. Acad. Sci. U.S.A.">
        <title>A global phylogenomic analysis of the shiitake genus Lentinula.</title>
        <authorList>
            <person name="Sierra-Patev S."/>
            <person name="Min B."/>
            <person name="Naranjo-Ortiz M."/>
            <person name="Looney B."/>
            <person name="Konkel Z."/>
            <person name="Slot J.C."/>
            <person name="Sakamoto Y."/>
            <person name="Steenwyk J.L."/>
            <person name="Rokas A."/>
            <person name="Carro J."/>
            <person name="Camarero S."/>
            <person name="Ferreira P."/>
            <person name="Molpeceres G."/>
            <person name="Ruiz-Duenas F.J."/>
            <person name="Serrano A."/>
            <person name="Henrissat B."/>
            <person name="Drula E."/>
            <person name="Hughes K.W."/>
            <person name="Mata J.L."/>
            <person name="Ishikawa N.K."/>
            <person name="Vargas-Isla R."/>
            <person name="Ushijima S."/>
            <person name="Smith C.A."/>
            <person name="Donoghue J."/>
            <person name="Ahrendt S."/>
            <person name="Andreopoulos W."/>
            <person name="He G."/>
            <person name="LaButti K."/>
            <person name="Lipzen A."/>
            <person name="Ng V."/>
            <person name="Riley R."/>
            <person name="Sandor L."/>
            <person name="Barry K."/>
            <person name="Martinez A.T."/>
            <person name="Xiao Y."/>
            <person name="Gibbons J.G."/>
            <person name="Terashima K."/>
            <person name="Grigoriev I.V."/>
            <person name="Hibbett D."/>
        </authorList>
    </citation>
    <scope>NUCLEOTIDE SEQUENCE</scope>
    <source>
        <strain evidence="8">ET3784</strain>
    </source>
</reference>
<keyword evidence="9" id="KW-1185">Reference proteome</keyword>
<reference evidence="8" key="1">
    <citation type="submission" date="2022-08" db="EMBL/GenBank/DDBJ databases">
        <authorList>
            <consortium name="DOE Joint Genome Institute"/>
            <person name="Min B."/>
            <person name="Sierra-Patev S."/>
            <person name="Naranjo-Ortiz M."/>
            <person name="Looney B."/>
            <person name="Konkel Z."/>
            <person name="Slot J.C."/>
            <person name="Sakamoto Y."/>
            <person name="Steenwyk J.L."/>
            <person name="Rokas A."/>
            <person name="Carro J."/>
            <person name="Camarero S."/>
            <person name="Ferreira P."/>
            <person name="Molpeceres G."/>
            <person name="Ruiz-duenas F.J."/>
            <person name="Serrano A."/>
            <person name="Henrissat B."/>
            <person name="Drula E."/>
            <person name="Hughes K.W."/>
            <person name="Mata J.L."/>
            <person name="Ishikawa N.K."/>
            <person name="Vargas-Isla R."/>
            <person name="Ushijima S."/>
            <person name="Smith C.A."/>
            <person name="Ahrendt S."/>
            <person name="Andreopoulos W."/>
            <person name="He G."/>
            <person name="LaButti K."/>
            <person name="Lipzen A."/>
            <person name="Ng V."/>
            <person name="Riley R."/>
            <person name="Sandor L."/>
            <person name="Barry K."/>
            <person name="Martinez A.T."/>
            <person name="Xiao Y."/>
            <person name="Gibbons J.G."/>
            <person name="Terashima K."/>
            <person name="Hibbett D.S."/>
            <person name="Grigoriev I.V."/>
        </authorList>
    </citation>
    <scope>NUCLEOTIDE SEQUENCE</scope>
    <source>
        <strain evidence="8">ET3784</strain>
    </source>
</reference>
<feature type="region of interest" description="Disordered" evidence="7">
    <location>
        <begin position="399"/>
        <end position="459"/>
    </location>
</feature>
<sequence>MGLDRRGLYDIYKYRCWYTFVVVVVWYHIVYLVHLLLLPLPPPLNTPLNPPPPPPINPPLLFTNLKNQQNLLHLTKELSLHDIPLLFVLAPLGVVLGLIGSVPFGWVLWNLGAVHPVLGFGIGVVWVWSWGVLRGLLTVISAWVVGRWYNNNNNTKLLLPCLHASLPTITLSSLILSAIHILTFLINLLSLFSSFSSWFSLWSWFWFWFSPWSRFRSWTHLLVWCLHRITARFNPYTLVYIGFTGAHPNHSLSIPNRPINKVSSPLPLPLAFILAFALITYSSPYPSPQPTLSSFPLLLNLTLTSTLVSAFCTSLVNDIGDALWVSWLLDGEGHPGREEKRKRVREVFDYSSPDSRHSPNSRHSLPSPNSLDSPNSPNYANSEDPESISIPISVIVHGRQTQTPTQTPTQTQTRGSSRNINTMDMDPMDFTDTMMDDTDTDVTDTDMDETDLDPFVPGV</sequence>
<evidence type="ECO:0000313" key="9">
    <source>
        <dbReference type="Proteomes" id="UP001176059"/>
    </source>
</evidence>
<dbReference type="EMBL" id="JANVFO010000015">
    <property type="protein sequence ID" value="KAJ3733868.1"/>
    <property type="molecule type" value="Genomic_DNA"/>
</dbReference>
<evidence type="ECO:0000256" key="6">
    <source>
        <dbReference type="RuleBase" id="RU368066"/>
    </source>
</evidence>
<organism evidence="8 9">
    <name type="scientific">Lentinula guzmanii</name>
    <dbReference type="NCBI Taxonomy" id="2804957"/>
    <lineage>
        <taxon>Eukaryota</taxon>
        <taxon>Fungi</taxon>
        <taxon>Dikarya</taxon>
        <taxon>Basidiomycota</taxon>
        <taxon>Agaricomycotina</taxon>
        <taxon>Agaricomycetes</taxon>
        <taxon>Agaricomycetidae</taxon>
        <taxon>Agaricales</taxon>
        <taxon>Marasmiineae</taxon>
        <taxon>Omphalotaceae</taxon>
        <taxon>Lentinula</taxon>
    </lineage>
</organism>
<accession>A0AA38JVY3</accession>
<feature type="compositionally biased region" description="Acidic residues" evidence="7">
    <location>
        <begin position="426"/>
        <end position="452"/>
    </location>
</feature>
<dbReference type="GO" id="GO:0005886">
    <property type="term" value="C:plasma membrane"/>
    <property type="evidence" value="ECO:0007669"/>
    <property type="project" value="UniProtKB-SubCell"/>
</dbReference>
<dbReference type="Proteomes" id="UP001176059">
    <property type="component" value="Unassembled WGS sequence"/>
</dbReference>
<protein>
    <recommendedName>
        <fullName evidence="6">Protein PNS1</fullName>
    </recommendedName>
</protein>
<keyword evidence="5 6" id="KW-0472">Membrane</keyword>
<dbReference type="AlphaFoldDB" id="A0AA38JVY3"/>
<comment type="caution">
    <text evidence="6">Lacks conserved residue(s) required for the propagation of feature annotation.</text>
</comment>
<evidence type="ECO:0000256" key="4">
    <source>
        <dbReference type="ARBA" id="ARBA00022989"/>
    </source>
</evidence>
<evidence type="ECO:0000256" key="1">
    <source>
        <dbReference type="ARBA" id="ARBA00004141"/>
    </source>
</evidence>
<comment type="subcellular location">
    <subcellularLocation>
        <location evidence="6">Cell membrane</location>
        <topology evidence="6">Multi-pass membrane protein</topology>
    </subcellularLocation>
    <subcellularLocation>
        <location evidence="1">Membrane</location>
        <topology evidence="1">Multi-pass membrane protein</topology>
    </subcellularLocation>
</comment>
<feature type="transmembrane region" description="Helical" evidence="6">
    <location>
        <begin position="120"/>
        <end position="145"/>
    </location>
</feature>